<keyword evidence="2" id="KW-1185">Reference proteome</keyword>
<dbReference type="EMBL" id="KQ086624">
    <property type="protein sequence ID" value="KLO04258.1"/>
    <property type="molecule type" value="Genomic_DNA"/>
</dbReference>
<accession>A0A0H2R442</accession>
<gene>
    <name evidence="1" type="ORF">SCHPADRAFT_758231</name>
</gene>
<dbReference type="AlphaFoldDB" id="A0A0H2R442"/>
<sequence>MKRLATSKQTLFADLTVHLVKAHSSTGVGSICALRANEHRTFASSCCTSSDNLISRAHRSRCPSSLPTSNFVDATYREPASSFSRLSSPCSSRESGFCGTRTAPNSYSSHSLTVRTAWVNSLEGSATGAVARRRVGEHIRRGRLESAEMKQEKVLTP</sequence>
<proteinExistence type="predicted"/>
<dbReference type="InParanoid" id="A0A0H2R442"/>
<evidence type="ECO:0000313" key="1">
    <source>
        <dbReference type="EMBL" id="KLO04258.1"/>
    </source>
</evidence>
<protein>
    <submittedName>
        <fullName evidence="1">Uncharacterized protein</fullName>
    </submittedName>
</protein>
<dbReference type="Proteomes" id="UP000053477">
    <property type="component" value="Unassembled WGS sequence"/>
</dbReference>
<reference evidence="1 2" key="1">
    <citation type="submission" date="2015-04" db="EMBL/GenBank/DDBJ databases">
        <title>Complete genome sequence of Schizopora paradoxa KUC8140, a cosmopolitan wood degrader in East Asia.</title>
        <authorList>
            <consortium name="DOE Joint Genome Institute"/>
            <person name="Min B."/>
            <person name="Park H."/>
            <person name="Jang Y."/>
            <person name="Kim J.-J."/>
            <person name="Kim K.H."/>
            <person name="Pangilinan J."/>
            <person name="Lipzen A."/>
            <person name="Riley R."/>
            <person name="Grigoriev I.V."/>
            <person name="Spatafora J.W."/>
            <person name="Choi I.-G."/>
        </authorList>
    </citation>
    <scope>NUCLEOTIDE SEQUENCE [LARGE SCALE GENOMIC DNA]</scope>
    <source>
        <strain evidence="1 2">KUC8140</strain>
    </source>
</reference>
<name>A0A0H2R442_9AGAM</name>
<evidence type="ECO:0000313" key="2">
    <source>
        <dbReference type="Proteomes" id="UP000053477"/>
    </source>
</evidence>
<organism evidence="1 2">
    <name type="scientific">Schizopora paradoxa</name>
    <dbReference type="NCBI Taxonomy" id="27342"/>
    <lineage>
        <taxon>Eukaryota</taxon>
        <taxon>Fungi</taxon>
        <taxon>Dikarya</taxon>
        <taxon>Basidiomycota</taxon>
        <taxon>Agaricomycotina</taxon>
        <taxon>Agaricomycetes</taxon>
        <taxon>Hymenochaetales</taxon>
        <taxon>Schizoporaceae</taxon>
        <taxon>Schizopora</taxon>
    </lineage>
</organism>